<evidence type="ECO:0000256" key="3">
    <source>
        <dbReference type="ARBA" id="ARBA00022679"/>
    </source>
</evidence>
<keyword evidence="2 5" id="KW-0489">Methyltransferase</keyword>
<protein>
    <submittedName>
        <fullName evidence="5">Class I SAM-dependent methyltransferase</fullName>
    </submittedName>
</protein>
<comment type="caution">
    <text evidence="5">The sequence shown here is derived from an EMBL/GenBank/DDBJ whole genome shotgun (WGS) entry which is preliminary data.</text>
</comment>
<dbReference type="Pfam" id="PF08241">
    <property type="entry name" value="Methyltransf_11"/>
    <property type="match status" value="1"/>
</dbReference>
<dbReference type="PANTHER" id="PTHR44942:SF4">
    <property type="entry name" value="METHYLTRANSFERASE TYPE 11 DOMAIN-CONTAINING PROTEIN"/>
    <property type="match status" value="1"/>
</dbReference>
<gene>
    <name evidence="5" type="ORF">H0185_03835</name>
</gene>
<dbReference type="CDD" id="cd02440">
    <property type="entry name" value="AdoMet_MTases"/>
    <property type="match status" value="1"/>
</dbReference>
<evidence type="ECO:0000313" key="5">
    <source>
        <dbReference type="EMBL" id="MBY0095936.1"/>
    </source>
</evidence>
<dbReference type="PANTHER" id="PTHR44942">
    <property type="entry name" value="METHYLTRANSF_11 DOMAIN-CONTAINING PROTEIN"/>
    <property type="match status" value="1"/>
</dbReference>
<proteinExistence type="inferred from homology"/>
<accession>A0ABS7K135</accession>
<comment type="similarity">
    <text evidence="1">Belongs to the methyltransferase superfamily.</text>
</comment>
<evidence type="ECO:0000256" key="1">
    <source>
        <dbReference type="ARBA" id="ARBA00008361"/>
    </source>
</evidence>
<dbReference type="Gene3D" id="3.40.50.150">
    <property type="entry name" value="Vaccinia Virus protein VP39"/>
    <property type="match status" value="1"/>
</dbReference>
<reference evidence="5 6" key="1">
    <citation type="submission" date="2020-07" db="EMBL/GenBank/DDBJ databases">
        <title>Fungal Genomes of the International Space Station.</title>
        <authorList>
            <person name="Seuylemezian A."/>
            <person name="Singh N.K."/>
            <person name="Wood J."/>
            <person name="Venkateswaran K."/>
        </authorList>
    </citation>
    <scope>NUCLEOTIDE SEQUENCE [LARGE SCALE GENOMIC DNA]</scope>
    <source>
        <strain evidence="5 6">PL-B2</strain>
    </source>
</reference>
<name>A0ABS7K135_9BACI</name>
<dbReference type="EMBL" id="JACWFH010000007">
    <property type="protein sequence ID" value="MBY0095936.1"/>
    <property type="molecule type" value="Genomic_DNA"/>
</dbReference>
<dbReference type="GO" id="GO:0032259">
    <property type="term" value="P:methylation"/>
    <property type="evidence" value="ECO:0007669"/>
    <property type="project" value="UniProtKB-KW"/>
</dbReference>
<keyword evidence="3" id="KW-0808">Transferase</keyword>
<evidence type="ECO:0000256" key="2">
    <source>
        <dbReference type="ARBA" id="ARBA00022603"/>
    </source>
</evidence>
<dbReference type="RefSeq" id="WP_221871361.1">
    <property type="nucleotide sequence ID" value="NZ_JACWFH010000007.1"/>
</dbReference>
<dbReference type="InterPro" id="IPR029063">
    <property type="entry name" value="SAM-dependent_MTases_sf"/>
</dbReference>
<dbReference type="GO" id="GO:0008168">
    <property type="term" value="F:methyltransferase activity"/>
    <property type="evidence" value="ECO:0007669"/>
    <property type="project" value="UniProtKB-KW"/>
</dbReference>
<dbReference type="InterPro" id="IPR051052">
    <property type="entry name" value="Diverse_substrate_MTase"/>
</dbReference>
<keyword evidence="6" id="KW-1185">Reference proteome</keyword>
<organism evidence="5 6">
    <name type="scientific">Mesobacillus maritimus</name>
    <dbReference type="NCBI Taxonomy" id="1643336"/>
    <lineage>
        <taxon>Bacteria</taxon>
        <taxon>Bacillati</taxon>
        <taxon>Bacillota</taxon>
        <taxon>Bacilli</taxon>
        <taxon>Bacillales</taxon>
        <taxon>Bacillaceae</taxon>
        <taxon>Mesobacillus</taxon>
    </lineage>
</organism>
<evidence type="ECO:0000259" key="4">
    <source>
        <dbReference type="Pfam" id="PF08241"/>
    </source>
</evidence>
<sequence length="257" mass="29229">MKGKERVIQQFGKNASHYVTSQSHAKGEDLRKLVEIIAEKNPSGELLDIATGGGHVANALAPYFKQVVALDLTPEMLEKAKGFIESNGIKNAAFVQGDAENIPFPNDSVGTVTCRIAAHHFSDVRKFVKEVQRILKEQGMFILIDNVAPEVREYDLFYNKVEKKRDPSHVRAYKKSEWISMLEHEGFLVEELICFRKKFFFDTWCEMMDVTETEKQKLNDFMTQATKPILDYFSVEIEEGKVQTFQGQSALIVGTKI</sequence>
<dbReference type="SUPFAM" id="SSF53335">
    <property type="entry name" value="S-adenosyl-L-methionine-dependent methyltransferases"/>
    <property type="match status" value="1"/>
</dbReference>
<dbReference type="InterPro" id="IPR013216">
    <property type="entry name" value="Methyltransf_11"/>
</dbReference>
<dbReference type="Proteomes" id="UP000769780">
    <property type="component" value="Unassembled WGS sequence"/>
</dbReference>
<evidence type="ECO:0000313" key="6">
    <source>
        <dbReference type="Proteomes" id="UP000769780"/>
    </source>
</evidence>
<feature type="domain" description="Methyltransferase type 11" evidence="4">
    <location>
        <begin position="47"/>
        <end position="143"/>
    </location>
</feature>